<organism evidence="2">
    <name type="scientific">Oxyrrhis marina</name>
    <name type="common">Dinoflagellate</name>
    <dbReference type="NCBI Taxonomy" id="2969"/>
    <lineage>
        <taxon>Eukaryota</taxon>
        <taxon>Sar</taxon>
        <taxon>Alveolata</taxon>
        <taxon>Dinophyceae</taxon>
        <taxon>Oxyrrhinales</taxon>
        <taxon>Oxyrrhinaceae</taxon>
        <taxon>Oxyrrhis</taxon>
    </lineage>
</organism>
<dbReference type="AlphaFoldDB" id="A0A7S4GPJ5"/>
<dbReference type="EMBL" id="HBJB01002766">
    <property type="protein sequence ID" value="CAE0843032.1"/>
    <property type="molecule type" value="Transcribed_RNA"/>
</dbReference>
<feature type="compositionally biased region" description="Basic and acidic residues" evidence="1">
    <location>
        <begin position="120"/>
        <end position="132"/>
    </location>
</feature>
<feature type="compositionally biased region" description="Polar residues" evidence="1">
    <location>
        <begin position="47"/>
        <end position="59"/>
    </location>
</feature>
<evidence type="ECO:0000256" key="1">
    <source>
        <dbReference type="SAM" id="MobiDB-lite"/>
    </source>
</evidence>
<feature type="compositionally biased region" description="Basic and acidic residues" evidence="1">
    <location>
        <begin position="548"/>
        <end position="563"/>
    </location>
</feature>
<reference evidence="2" key="1">
    <citation type="submission" date="2021-01" db="EMBL/GenBank/DDBJ databases">
        <authorList>
            <person name="Corre E."/>
            <person name="Pelletier E."/>
            <person name="Niang G."/>
            <person name="Scheremetjew M."/>
            <person name="Finn R."/>
            <person name="Kale V."/>
            <person name="Holt S."/>
            <person name="Cochrane G."/>
            <person name="Meng A."/>
            <person name="Brown T."/>
            <person name="Cohen L."/>
        </authorList>
    </citation>
    <scope>NUCLEOTIDE SEQUENCE</scope>
    <source>
        <strain evidence="2">LB1974</strain>
    </source>
</reference>
<feature type="region of interest" description="Disordered" evidence="1">
    <location>
        <begin position="543"/>
        <end position="801"/>
    </location>
</feature>
<protein>
    <submittedName>
        <fullName evidence="2">Uncharacterized protein</fullName>
    </submittedName>
</protein>
<feature type="compositionally biased region" description="Low complexity" evidence="1">
    <location>
        <begin position="675"/>
        <end position="700"/>
    </location>
</feature>
<feature type="compositionally biased region" description="Basic and acidic residues" evidence="1">
    <location>
        <begin position="650"/>
        <end position="673"/>
    </location>
</feature>
<feature type="compositionally biased region" description="Low complexity" evidence="1">
    <location>
        <begin position="200"/>
        <end position="226"/>
    </location>
</feature>
<feature type="compositionally biased region" description="Basic and acidic residues" evidence="1">
    <location>
        <begin position="365"/>
        <end position="389"/>
    </location>
</feature>
<feature type="compositionally biased region" description="Gly residues" evidence="1">
    <location>
        <begin position="732"/>
        <end position="750"/>
    </location>
</feature>
<feature type="region of interest" description="Disordered" evidence="1">
    <location>
        <begin position="34"/>
        <end position="288"/>
    </location>
</feature>
<feature type="compositionally biased region" description="Pro residues" evidence="1">
    <location>
        <begin position="152"/>
        <end position="166"/>
    </location>
</feature>
<sequence>MAEDGDQEMVPGFVYGFEEDDGSIGYYFLDEDGEYIPCEDPTAASPEKTSLAQTNSAAGSSGDVAGLDRGEEDLDNSGSAHSTHDGTGLRAGSRSGRAKAASGSSPSPTQTPVSGSPRVAARETGEELREAAGSRSASPGAASPASASSPWVPTPLDPAAQPPPPTESHVAVGGKSHRAPARSARGNAPPGRALGTRAVGKTSGATSTAGRAAARRAASAKSSSTGQESVNAVAPAKRSPESIKAAKQVFNRLYSEASTRDKKRTQAAAEAEADRHGGHSPVVARSPEQVSKVVERLYKTPVRRNLGQEEAFKPPARAKSNDKKLHALYDEARQRRERRQREEEERIQSIVGPGPPKAPASHVKQVTDKMYHEAEERRKRQEKKAAERQQEEEEQLQKSRLPVKGDAAAFGRLFQDAKAREERFQAARLAADQKEIEQLKQCQIHRGKKVARAGLFSRLYDHAADKAATLEDARLARQREEEYFLEQTSIHSGQRSVGPETFERLYADAARKQDHLDALRRAVEEAEEQAILDSTLQVSTMRSTILSDRTEDSKDRGDSDTLAKLKMPSSGSSLKGQVKPPIPREAHSLQIRPLRLAPEHGGMRGSQRQQSATPSPGRAASSVHGSRSPRQPSERSRSPAGSRSPPLKPSPRETTRVPTREEIRGRPPVERRSRPTTPRSISPQQTMMRPASASSLSRSPGQQRSGAPASVPSEASGSRGAAGWSPGRPGAERGGLGARQGHGPALGGGDSNVDRGRPRTASAPRLAGRPAPAGARYIPATRGPAPRAPGVRSPGQSKPDADAAAALLARIAASVEKRLGRKPMLLAVD</sequence>
<feature type="compositionally biased region" description="Basic and acidic residues" evidence="1">
    <location>
        <begin position="319"/>
        <end position="347"/>
    </location>
</feature>
<evidence type="ECO:0000313" key="2">
    <source>
        <dbReference type="EMBL" id="CAE0843032.1"/>
    </source>
</evidence>
<proteinExistence type="predicted"/>
<gene>
    <name evidence="2" type="ORF">OMAR00294_LOCUS2263</name>
</gene>
<feature type="compositionally biased region" description="Low complexity" evidence="1">
    <location>
        <begin position="133"/>
        <end position="150"/>
    </location>
</feature>
<feature type="region of interest" description="Disordered" evidence="1">
    <location>
        <begin position="304"/>
        <end position="402"/>
    </location>
</feature>
<name>A0A7S4GPJ5_OXYMA</name>
<accession>A0A7S4GPJ5</accession>
<feature type="compositionally biased region" description="Low complexity" evidence="1">
    <location>
        <begin position="761"/>
        <end position="795"/>
    </location>
</feature>
<feature type="compositionally biased region" description="Low complexity" evidence="1">
    <location>
        <begin position="90"/>
        <end position="108"/>
    </location>
</feature>